<feature type="compositionally biased region" description="Basic residues" evidence="1">
    <location>
        <begin position="17"/>
        <end position="33"/>
    </location>
</feature>
<dbReference type="InterPro" id="IPR037525">
    <property type="entry name" value="Velvet_dom"/>
</dbReference>
<protein>
    <submittedName>
        <fullName evidence="2">Uncharacterized protein</fullName>
    </submittedName>
</protein>
<accession>A0A163C9X0</accession>
<gene>
    <name evidence="2" type="ORF">ST47_g6574</name>
</gene>
<evidence type="ECO:0000256" key="1">
    <source>
        <dbReference type="SAM" id="MobiDB-lite"/>
    </source>
</evidence>
<sequence>MADVARLQAVGGAARSSSRHQNGHTPTPRRSRSGHYSNDIQYAMDFIVQPPRSARVGHTIPGSIIVRLRTTNTYPDDAVVDSPNLMAVAALVPGPSSTASSDPNVLNTLLAGHRIDSIHPFADDEADGSIASMDMAGSQGVGYMRFPDLAVRQAGTYRIRITLLRFGSAVQVVDSSPVVVQNAGPATAYASYNGRYPVASY</sequence>
<evidence type="ECO:0000313" key="2">
    <source>
        <dbReference type="EMBL" id="KZM22310.1"/>
    </source>
</evidence>
<feature type="region of interest" description="Disordered" evidence="1">
    <location>
        <begin position="7"/>
        <end position="35"/>
    </location>
</feature>
<keyword evidence="3" id="KW-1185">Reference proteome</keyword>
<dbReference type="Gene3D" id="2.60.40.3960">
    <property type="entry name" value="Velvet domain"/>
    <property type="match status" value="1"/>
</dbReference>
<dbReference type="OrthoDB" id="5399926at2759"/>
<organism evidence="2 3">
    <name type="scientific">Didymella rabiei</name>
    <name type="common">Chickpea ascochyta blight fungus</name>
    <name type="synonym">Mycosphaerella rabiei</name>
    <dbReference type="NCBI Taxonomy" id="5454"/>
    <lineage>
        <taxon>Eukaryota</taxon>
        <taxon>Fungi</taxon>
        <taxon>Dikarya</taxon>
        <taxon>Ascomycota</taxon>
        <taxon>Pezizomycotina</taxon>
        <taxon>Dothideomycetes</taxon>
        <taxon>Pleosporomycetidae</taxon>
        <taxon>Pleosporales</taxon>
        <taxon>Pleosporineae</taxon>
        <taxon>Didymellaceae</taxon>
        <taxon>Ascochyta</taxon>
    </lineage>
</organism>
<dbReference type="EMBL" id="JYNV01000221">
    <property type="protein sequence ID" value="KZM22310.1"/>
    <property type="molecule type" value="Genomic_DNA"/>
</dbReference>
<proteinExistence type="predicted"/>
<dbReference type="Proteomes" id="UP000076837">
    <property type="component" value="Unassembled WGS sequence"/>
</dbReference>
<dbReference type="AlphaFoldDB" id="A0A163C9X0"/>
<dbReference type="InterPro" id="IPR038491">
    <property type="entry name" value="Velvet_dom_sf"/>
</dbReference>
<name>A0A163C9X0_DIDRA</name>
<evidence type="ECO:0000313" key="3">
    <source>
        <dbReference type="Proteomes" id="UP000076837"/>
    </source>
</evidence>
<dbReference type="Pfam" id="PF11754">
    <property type="entry name" value="Velvet"/>
    <property type="match status" value="1"/>
</dbReference>
<comment type="caution">
    <text evidence="2">The sequence shown here is derived from an EMBL/GenBank/DDBJ whole genome shotgun (WGS) entry which is preliminary data.</text>
</comment>
<dbReference type="PROSITE" id="PS51821">
    <property type="entry name" value="VELVET"/>
    <property type="match status" value="1"/>
</dbReference>
<reference evidence="2 3" key="1">
    <citation type="journal article" date="2016" name="Sci. Rep.">
        <title>Draft genome sequencing and secretome analysis of fungal phytopathogen Ascochyta rabiei provides insight into the necrotrophic effector repertoire.</title>
        <authorList>
            <person name="Verma S."/>
            <person name="Gazara R.K."/>
            <person name="Nizam S."/>
            <person name="Parween S."/>
            <person name="Chattopadhyay D."/>
            <person name="Verma P.K."/>
        </authorList>
    </citation>
    <scope>NUCLEOTIDE SEQUENCE [LARGE SCALE GENOMIC DNA]</scope>
    <source>
        <strain evidence="2 3">ArDII</strain>
    </source>
</reference>